<gene>
    <name evidence="4" type="primary">strL</name>
    <name evidence="4" type="ORF">BTM25_50280</name>
</gene>
<dbReference type="Gene3D" id="3.90.25.10">
    <property type="entry name" value="UDP-galactose 4-epimerase, domain 1"/>
    <property type="match status" value="1"/>
</dbReference>
<keyword evidence="2 4" id="KW-0560">Oxidoreductase</keyword>
<sequence>MTGPAILVAGGHGLLGTELARVASSAGVLLVRASSAELDVTDPVSVASGVRRFTEAARAGNRPAVVVNAAADTATDAAESRPDPAYRVNAEGPVNLGMACLDHGIPLIHISSDYVFDGRARVPYEPYHPPNPLNVYGKSKVAGERALLDLGAPAWIVRTSWLFSAQGGNFLTTMARLERERAEITVVDDQTGSPTWVRDLASGLLALAGRVTADDPPAGSRVLHYANAGQTTWHGLAHAVFDALGADPSRVRPCTSEEFARPARRPSYSVLSPRAWCEAGLPPPPPWRSALTAALAANGPGEVVDQERTFLSR</sequence>
<dbReference type="EMBL" id="MTBP01000004">
    <property type="protein sequence ID" value="POM22823.1"/>
    <property type="molecule type" value="Genomic_DNA"/>
</dbReference>
<dbReference type="RefSeq" id="WP_103565505.1">
    <property type="nucleotide sequence ID" value="NZ_MTBP01000004.1"/>
</dbReference>
<dbReference type="AlphaFoldDB" id="A0A2P4UCP5"/>
<comment type="function">
    <text evidence="2">Catalyzes the reduction of dTDP-6-deoxy-L-lyxo-4-hexulose to yield dTDP-L-rhamnose.</text>
</comment>
<evidence type="ECO:0000256" key="1">
    <source>
        <dbReference type="ARBA" id="ARBA00010944"/>
    </source>
</evidence>
<dbReference type="Proteomes" id="UP000242367">
    <property type="component" value="Unassembled WGS sequence"/>
</dbReference>
<reference evidence="4 5" key="1">
    <citation type="journal article" date="2017" name="Chemistry">
        <title>Isolation, Biosynthesis and Chemical Modifications of Rubterolones A-F: Rare Tropolone Alkaloids from Actinomadura sp. 5-2.</title>
        <authorList>
            <person name="Guo H."/>
            <person name="Benndorf R."/>
            <person name="Leichnitz D."/>
            <person name="Klassen J.L."/>
            <person name="Vollmers J."/>
            <person name="Gorls H."/>
            <person name="Steinacker M."/>
            <person name="Weigel C."/>
            <person name="Dahse H.M."/>
            <person name="Kaster A.K."/>
            <person name="de Beer Z.W."/>
            <person name="Poulsen M."/>
            <person name="Beemelmanns C."/>
        </authorList>
    </citation>
    <scope>NUCLEOTIDE SEQUENCE [LARGE SCALE GENOMIC DNA]</scope>
    <source>
        <strain evidence="4 5">5-2</strain>
    </source>
</reference>
<dbReference type="PANTHER" id="PTHR10491">
    <property type="entry name" value="DTDP-4-DEHYDRORHAMNOSE REDUCTASE"/>
    <property type="match status" value="1"/>
</dbReference>
<evidence type="ECO:0000313" key="4">
    <source>
        <dbReference type="EMBL" id="POM22823.1"/>
    </source>
</evidence>
<feature type="domain" description="RmlD-like substrate binding" evidence="3">
    <location>
        <begin position="6"/>
        <end position="296"/>
    </location>
</feature>
<organism evidence="4 5">
    <name type="scientific">Actinomadura rubteroloni</name>
    <dbReference type="NCBI Taxonomy" id="1926885"/>
    <lineage>
        <taxon>Bacteria</taxon>
        <taxon>Bacillati</taxon>
        <taxon>Actinomycetota</taxon>
        <taxon>Actinomycetes</taxon>
        <taxon>Streptosporangiales</taxon>
        <taxon>Thermomonosporaceae</taxon>
        <taxon>Actinomadura</taxon>
    </lineage>
</organism>
<accession>A0A2P4UCP5</accession>
<dbReference type="GO" id="GO:0005829">
    <property type="term" value="C:cytosol"/>
    <property type="evidence" value="ECO:0007669"/>
    <property type="project" value="TreeGrafter"/>
</dbReference>
<dbReference type="PANTHER" id="PTHR10491:SF4">
    <property type="entry name" value="METHIONINE ADENOSYLTRANSFERASE 2 SUBUNIT BETA"/>
    <property type="match status" value="1"/>
</dbReference>
<name>A0A2P4UCP5_9ACTN</name>
<comment type="similarity">
    <text evidence="1 2">Belongs to the dTDP-4-dehydrorhamnose reductase family.</text>
</comment>
<proteinExistence type="inferred from homology"/>
<dbReference type="InterPro" id="IPR029903">
    <property type="entry name" value="RmlD-like-bd"/>
</dbReference>
<dbReference type="InterPro" id="IPR036291">
    <property type="entry name" value="NAD(P)-bd_dom_sf"/>
</dbReference>
<dbReference type="SUPFAM" id="SSF51735">
    <property type="entry name" value="NAD(P)-binding Rossmann-fold domains"/>
    <property type="match status" value="1"/>
</dbReference>
<keyword evidence="5" id="KW-1185">Reference proteome</keyword>
<dbReference type="CDD" id="cd05254">
    <property type="entry name" value="dTDP_HR_like_SDR_e"/>
    <property type="match status" value="1"/>
</dbReference>
<dbReference type="UniPathway" id="UPA00124"/>
<evidence type="ECO:0000313" key="5">
    <source>
        <dbReference type="Proteomes" id="UP000242367"/>
    </source>
</evidence>
<dbReference type="GO" id="GO:0008831">
    <property type="term" value="F:dTDP-4-dehydrorhamnose reductase activity"/>
    <property type="evidence" value="ECO:0007669"/>
    <property type="project" value="UniProtKB-EC"/>
</dbReference>
<dbReference type="NCBIfam" id="TIGR01214">
    <property type="entry name" value="rmlD"/>
    <property type="match status" value="1"/>
</dbReference>
<dbReference type="InterPro" id="IPR005913">
    <property type="entry name" value="dTDP_dehydrorham_reduct"/>
</dbReference>
<protein>
    <recommendedName>
        <fullName evidence="2">dTDP-4-dehydrorhamnose reductase</fullName>
        <ecNumber evidence="2">1.1.1.133</ecNumber>
    </recommendedName>
</protein>
<evidence type="ECO:0000259" key="3">
    <source>
        <dbReference type="Pfam" id="PF04321"/>
    </source>
</evidence>
<dbReference type="Gene3D" id="3.40.50.720">
    <property type="entry name" value="NAD(P)-binding Rossmann-like Domain"/>
    <property type="match status" value="1"/>
</dbReference>
<comment type="pathway">
    <text evidence="2">Carbohydrate biosynthesis; dTDP-L-rhamnose biosynthesis.</text>
</comment>
<comment type="caution">
    <text evidence="4">The sequence shown here is derived from an EMBL/GenBank/DDBJ whole genome shotgun (WGS) entry which is preliminary data.</text>
</comment>
<keyword evidence="2" id="KW-0521">NADP</keyword>
<dbReference type="GO" id="GO:0019305">
    <property type="term" value="P:dTDP-rhamnose biosynthetic process"/>
    <property type="evidence" value="ECO:0007669"/>
    <property type="project" value="UniProtKB-UniPathway"/>
</dbReference>
<evidence type="ECO:0000256" key="2">
    <source>
        <dbReference type="RuleBase" id="RU364082"/>
    </source>
</evidence>
<dbReference type="Pfam" id="PF04321">
    <property type="entry name" value="RmlD_sub_bind"/>
    <property type="match status" value="1"/>
</dbReference>
<dbReference type="EC" id="1.1.1.133" evidence="2"/>